<dbReference type="InterPro" id="IPR023829">
    <property type="entry name" value="PGA_PgaD"/>
</dbReference>
<feature type="transmembrane region" description="Helical" evidence="1">
    <location>
        <begin position="101"/>
        <end position="121"/>
    </location>
</feature>
<evidence type="ECO:0000256" key="1">
    <source>
        <dbReference type="SAM" id="Phobius"/>
    </source>
</evidence>
<sequence>MSKRNLPEHRHTQHDHSVQDLSEFGIETDPKKLNLPEFIDRSELVRNRAAYTLLQFIGWAAWMWCIIPMITLIFWVVQFYIMYREFGHYSLDEQLQRLEWIAFAIIILDVMFLIWAGYNWLRFRNYTRRQNFYVTPDQQFSHKFNVDVEQHEQLQHHKIITLHHNDHGEVVGFDLNPLLETTATAQTVCALLRHLDDSEKSYQDNNHNA</sequence>
<dbReference type="Proteomes" id="UP000242317">
    <property type="component" value="Unassembled WGS sequence"/>
</dbReference>
<dbReference type="NCBIfam" id="TIGR03940">
    <property type="entry name" value="PGA_PgaD"/>
    <property type="match status" value="1"/>
</dbReference>
<dbReference type="EMBL" id="FMYK01000001">
    <property type="protein sequence ID" value="SDB86802.1"/>
    <property type="molecule type" value="Genomic_DNA"/>
</dbReference>
<dbReference type="GO" id="GO:0043709">
    <property type="term" value="P:cell adhesion involved in single-species biofilm formation"/>
    <property type="evidence" value="ECO:0007669"/>
    <property type="project" value="InterPro"/>
</dbReference>
<dbReference type="RefSeq" id="WP_092615578.1">
    <property type="nucleotide sequence ID" value="NZ_FMYK01000001.1"/>
</dbReference>
<keyword evidence="1" id="KW-0472">Membrane</keyword>
<reference evidence="3" key="1">
    <citation type="submission" date="2016-09" db="EMBL/GenBank/DDBJ databases">
        <authorList>
            <person name="Varghese N."/>
            <person name="Submissions S."/>
        </authorList>
    </citation>
    <scope>NUCLEOTIDE SEQUENCE [LARGE SCALE GENOMIC DNA]</scope>
    <source>
        <strain evidence="3">ANC 3699</strain>
    </source>
</reference>
<evidence type="ECO:0000313" key="3">
    <source>
        <dbReference type="Proteomes" id="UP000242317"/>
    </source>
</evidence>
<gene>
    <name evidence="2" type="ORF">SAMN05421749_101549</name>
</gene>
<dbReference type="Pfam" id="PF13994">
    <property type="entry name" value="PgaD"/>
    <property type="match status" value="1"/>
</dbReference>
<accession>A0A1G6GXR3</accession>
<name>A0A1G6GXR3_9GAMM</name>
<dbReference type="OrthoDB" id="6717122at2"/>
<proteinExistence type="predicted"/>
<protein>
    <submittedName>
        <fullName evidence="2">Poly-beta-1,6-N-acetyl-D-glucosamine biosynthesis protein PgaD</fullName>
    </submittedName>
</protein>
<keyword evidence="1" id="KW-0812">Transmembrane</keyword>
<dbReference type="AlphaFoldDB" id="A0A1G6GXR3"/>
<keyword evidence="1" id="KW-1133">Transmembrane helix</keyword>
<organism evidence="2 3">
    <name type="scientific">Acinetobacter marinus</name>
    <dbReference type="NCBI Taxonomy" id="281375"/>
    <lineage>
        <taxon>Bacteria</taxon>
        <taxon>Pseudomonadati</taxon>
        <taxon>Pseudomonadota</taxon>
        <taxon>Gammaproteobacteria</taxon>
        <taxon>Moraxellales</taxon>
        <taxon>Moraxellaceae</taxon>
        <taxon>Acinetobacter</taxon>
    </lineage>
</organism>
<feature type="transmembrane region" description="Helical" evidence="1">
    <location>
        <begin position="56"/>
        <end position="81"/>
    </location>
</feature>
<keyword evidence="3" id="KW-1185">Reference proteome</keyword>
<evidence type="ECO:0000313" key="2">
    <source>
        <dbReference type="EMBL" id="SDB86802.1"/>
    </source>
</evidence>